<evidence type="ECO:0000313" key="2">
    <source>
        <dbReference type="EMBL" id="MFF1275693.1"/>
    </source>
</evidence>
<keyword evidence="1" id="KW-0732">Signal</keyword>
<evidence type="ECO:0000313" key="3">
    <source>
        <dbReference type="Proteomes" id="UP001601627"/>
    </source>
</evidence>
<evidence type="ECO:0000256" key="1">
    <source>
        <dbReference type="SAM" id="SignalP"/>
    </source>
</evidence>
<dbReference type="EMBL" id="JBHVZQ010000017">
    <property type="protein sequence ID" value="MFF1275693.1"/>
    <property type="molecule type" value="Genomic_DNA"/>
</dbReference>
<dbReference type="Proteomes" id="UP001601627">
    <property type="component" value="Unassembled WGS sequence"/>
</dbReference>
<feature type="chain" id="PRO_5047031287" description="Secreted protein" evidence="1">
    <location>
        <begin position="29"/>
        <end position="103"/>
    </location>
</feature>
<evidence type="ECO:0008006" key="4">
    <source>
        <dbReference type="Google" id="ProtNLM"/>
    </source>
</evidence>
<proteinExistence type="predicted"/>
<sequence>MIRSRSIASVAAGVLGGLALIGAGAVQAFGAEEPGGCVDDGRGTVRCVQVSEERITVDEDGTVHHSTNGSKPVCSTSAGKISCTNDVTTAHKESTPRPRLVGY</sequence>
<protein>
    <recommendedName>
        <fullName evidence="4">Secreted protein</fullName>
    </recommendedName>
</protein>
<dbReference type="RefSeq" id="WP_149548443.1">
    <property type="nucleotide sequence ID" value="NZ_JBHVZQ010000017.1"/>
</dbReference>
<accession>A0ABW6Q925</accession>
<name>A0ABW6Q925_9ACTN</name>
<reference evidence="2 3" key="1">
    <citation type="submission" date="2024-09" db="EMBL/GenBank/DDBJ databases">
        <title>The Natural Products Discovery Center: Release of the First 8490 Sequenced Strains for Exploring Actinobacteria Biosynthetic Diversity.</title>
        <authorList>
            <person name="Kalkreuter E."/>
            <person name="Kautsar S.A."/>
            <person name="Yang D."/>
            <person name="Bader C.D."/>
            <person name="Teijaro C.N."/>
            <person name="Fluegel L."/>
            <person name="Davis C.M."/>
            <person name="Simpson J.R."/>
            <person name="Lauterbach L."/>
            <person name="Steele A.D."/>
            <person name="Gui C."/>
            <person name="Meng S."/>
            <person name="Li G."/>
            <person name="Viehrig K."/>
            <person name="Ye F."/>
            <person name="Su P."/>
            <person name="Kiefer A.F."/>
            <person name="Nichols A."/>
            <person name="Cepeda A.J."/>
            <person name="Yan W."/>
            <person name="Fan B."/>
            <person name="Jiang Y."/>
            <person name="Adhikari A."/>
            <person name="Zheng C.-J."/>
            <person name="Schuster L."/>
            <person name="Cowan T.M."/>
            <person name="Smanski M.J."/>
            <person name="Chevrette M.G."/>
            <person name="De Carvalho L.P.S."/>
            <person name="Shen B."/>
        </authorList>
    </citation>
    <scope>NUCLEOTIDE SEQUENCE [LARGE SCALE GENOMIC DNA]</scope>
    <source>
        <strain evidence="2 3">NPDC058328</strain>
    </source>
</reference>
<comment type="caution">
    <text evidence="2">The sequence shown here is derived from an EMBL/GenBank/DDBJ whole genome shotgun (WGS) entry which is preliminary data.</text>
</comment>
<organism evidence="2 3">
    <name type="scientific">Streptomyces marokkonensis</name>
    <dbReference type="NCBI Taxonomy" id="324855"/>
    <lineage>
        <taxon>Bacteria</taxon>
        <taxon>Bacillati</taxon>
        <taxon>Actinomycetota</taxon>
        <taxon>Actinomycetes</taxon>
        <taxon>Kitasatosporales</taxon>
        <taxon>Streptomycetaceae</taxon>
        <taxon>Streptomyces</taxon>
    </lineage>
</organism>
<feature type="signal peptide" evidence="1">
    <location>
        <begin position="1"/>
        <end position="28"/>
    </location>
</feature>
<keyword evidence="3" id="KW-1185">Reference proteome</keyword>
<gene>
    <name evidence="2" type="ORF">ACFVZC_20160</name>
</gene>